<dbReference type="RefSeq" id="WP_145771384.1">
    <property type="nucleotide sequence ID" value="NZ_LR778301.1"/>
</dbReference>
<dbReference type="AlphaFoldDB" id="A0A6S6Y2J2"/>
<keyword evidence="3" id="KW-1185">Reference proteome</keyword>
<dbReference type="PANTHER" id="PTHR43674:SF16">
    <property type="entry name" value="CARBON-NITROGEN FAMILY, PUTATIVE (AFU_ORTHOLOGUE AFUA_5G02350)-RELATED"/>
    <property type="match status" value="1"/>
</dbReference>
<keyword evidence="1" id="KW-0378">Hydrolase</keyword>
<dbReference type="PANTHER" id="PTHR43674">
    <property type="entry name" value="NITRILASE C965.09-RELATED"/>
    <property type="match status" value="1"/>
</dbReference>
<dbReference type="InterPro" id="IPR003010">
    <property type="entry name" value="C-N_Hydrolase"/>
</dbReference>
<dbReference type="GO" id="GO:0016811">
    <property type="term" value="F:hydrolase activity, acting on carbon-nitrogen (but not peptide) bonds, in linear amides"/>
    <property type="evidence" value="ECO:0007669"/>
    <property type="project" value="TreeGrafter"/>
</dbReference>
<dbReference type="InterPro" id="IPR006311">
    <property type="entry name" value="TAT_signal"/>
</dbReference>
<dbReference type="Proteomes" id="UP000515733">
    <property type="component" value="Chromosome"/>
</dbReference>
<protein>
    <submittedName>
        <fullName evidence="2">Uncharacterized protein</fullName>
    </submittedName>
</protein>
<gene>
    <name evidence="2" type="ORF">DENOEST_2378</name>
</gene>
<dbReference type="InterPro" id="IPR050345">
    <property type="entry name" value="Aliph_Amidase/BUP"/>
</dbReference>
<name>A0A6S6Y2J2_9PROT</name>
<dbReference type="EMBL" id="LR778301">
    <property type="protein sequence ID" value="CAB1369543.1"/>
    <property type="molecule type" value="Genomic_DNA"/>
</dbReference>
<dbReference type="Gene3D" id="3.60.110.10">
    <property type="entry name" value="Carbon-nitrogen hydrolase"/>
    <property type="match status" value="1"/>
</dbReference>
<dbReference type="PROSITE" id="PS50263">
    <property type="entry name" value="CN_HYDROLASE"/>
    <property type="match status" value="1"/>
</dbReference>
<evidence type="ECO:0000313" key="2">
    <source>
        <dbReference type="EMBL" id="CAB1369543.1"/>
    </source>
</evidence>
<evidence type="ECO:0000256" key="1">
    <source>
        <dbReference type="ARBA" id="ARBA00022801"/>
    </source>
</evidence>
<dbReference type="SUPFAM" id="SSF56317">
    <property type="entry name" value="Carbon-nitrogen hydrolase"/>
    <property type="match status" value="1"/>
</dbReference>
<reference evidence="2 3" key="1">
    <citation type="submission" date="2020-03" db="EMBL/GenBank/DDBJ databases">
        <authorList>
            <consortium name="Genoscope - CEA"/>
            <person name="William W."/>
        </authorList>
    </citation>
    <scope>NUCLEOTIDE SEQUENCE [LARGE SCALE GENOMIC DNA]</scope>
    <source>
        <strain evidence="3">DSM 16959</strain>
    </source>
</reference>
<accession>A0A6S6Y2J2</accession>
<proteinExistence type="predicted"/>
<sequence>MKSRREFIKSMTLGAAGVMATEGSALGAESQKPSSLSVRTDGGYESVPLAKSEVTLGVVQARVRSFNVANRGMIKENLKHFLELIDKAFYYGPRPDILFFHEFPITGWNTWSRKEILSFALELPGEETEEISKKAREYGCYIVFGTYAKDKDWPGHVLSITTIINPKGEIVGKHWKARNIKGVFQGFELFTTSIYDVLDRYVEMYGIDEVIPVTRTPYGNISTTSTQLEPELIRAMAIKGAEIVLRTATGGFTPLDIQASALYNSVYVALANNAYSPENPGFFDDAGSGAGGSVIYGPDGKPIATTDSKFETMITGRIPIAAFRQRHRQPIVHSELYMPVFSKYRSNYPPNLFESYQPDDLKDSGKYLAGKSRWSGKSNL</sequence>
<dbReference type="InterPro" id="IPR036526">
    <property type="entry name" value="C-N_Hydrolase_sf"/>
</dbReference>
<dbReference type="OrthoDB" id="9803803at2"/>
<organism evidence="2 3">
    <name type="scientific">Denitratisoma oestradiolicum</name>
    <dbReference type="NCBI Taxonomy" id="311182"/>
    <lineage>
        <taxon>Bacteria</taxon>
        <taxon>Pseudomonadati</taxon>
        <taxon>Pseudomonadota</taxon>
        <taxon>Betaproteobacteria</taxon>
        <taxon>Nitrosomonadales</taxon>
        <taxon>Sterolibacteriaceae</taxon>
        <taxon>Denitratisoma</taxon>
    </lineage>
</organism>
<dbReference type="PROSITE" id="PS51318">
    <property type="entry name" value="TAT"/>
    <property type="match status" value="1"/>
</dbReference>
<dbReference type="KEGG" id="doe:DENOEST_2378"/>
<dbReference type="Pfam" id="PF00795">
    <property type="entry name" value="CN_hydrolase"/>
    <property type="match status" value="1"/>
</dbReference>
<evidence type="ECO:0000313" key="3">
    <source>
        <dbReference type="Proteomes" id="UP000515733"/>
    </source>
</evidence>